<dbReference type="AlphaFoldDB" id="A0A182QT16"/>
<sequence>MYRALLPALLLPLATVGDQHRALRLAGRIARLADLLHQIQTLDDEREDPGEAAHLAQYDAELRTDQAHIVVTLLAAAHPDRTPDREDFRVVRHEETLLEHGPAPAAIVQLEIAGDDALVLPALEDAAALVPEAELARAQGAEVLRHLRCDIVPHLDQDAPERLAVDFDAEEVDRVDVHGRIAEEGGGDGGGRRRSSRRRASLSLAGTGRAARVMLGGEDMARVQLRDAVVRQQQDGVVMPVDRGGRSNRRPIAERDRIDRVEVRERLLDQLEVEQHAVVLDEIVQLALQEHLLVLRLQPLLLDVQVRVQLVRVGRRLLVEHAEEQLRLRQVAPYLGHLERRQVVDQLRFHLRLQGRARLQDLQQEVALLEHEVLQLGQRFLHQQQIGRDVGAYVVARFRLRLHRMLPMFVPARTRPAEGGTTLEAPQMAVWVGSASGFMSGPVSSVRFQQCTQYSSVPFSSTWLTHLRQK</sequence>
<dbReference type="EnsemblMetazoa" id="AFAF016253-RA">
    <property type="protein sequence ID" value="AFAF016253-PA"/>
    <property type="gene ID" value="AFAF016253"/>
</dbReference>
<evidence type="ECO:0000313" key="3">
    <source>
        <dbReference type="EnsemblMetazoa" id="AFAF016253-PA"/>
    </source>
</evidence>
<reference evidence="4" key="1">
    <citation type="submission" date="2014-01" db="EMBL/GenBank/DDBJ databases">
        <title>The Genome Sequence of Anopheles farauti FAR1 (V2).</title>
        <authorList>
            <consortium name="The Broad Institute Genomics Platform"/>
            <person name="Neafsey D.E."/>
            <person name="Besansky N."/>
            <person name="Howell P."/>
            <person name="Walton C."/>
            <person name="Young S.K."/>
            <person name="Zeng Q."/>
            <person name="Gargeya S."/>
            <person name="Fitzgerald M."/>
            <person name="Haas B."/>
            <person name="Abouelleil A."/>
            <person name="Allen A.W."/>
            <person name="Alvarado L."/>
            <person name="Arachchi H.M."/>
            <person name="Berlin A.M."/>
            <person name="Chapman S.B."/>
            <person name="Gainer-Dewar J."/>
            <person name="Goldberg J."/>
            <person name="Griggs A."/>
            <person name="Gujja S."/>
            <person name="Hansen M."/>
            <person name="Howarth C."/>
            <person name="Imamovic A."/>
            <person name="Ireland A."/>
            <person name="Larimer J."/>
            <person name="McCowan C."/>
            <person name="Murphy C."/>
            <person name="Pearson M."/>
            <person name="Poon T.W."/>
            <person name="Priest M."/>
            <person name="Roberts A."/>
            <person name="Saif S."/>
            <person name="Shea T."/>
            <person name="Sisk P."/>
            <person name="Sykes S."/>
            <person name="Wortman J."/>
            <person name="Nusbaum C."/>
            <person name="Birren B."/>
        </authorList>
    </citation>
    <scope>NUCLEOTIDE SEQUENCE [LARGE SCALE GENOMIC DNA]</scope>
    <source>
        <strain evidence="4">FAR1</strain>
    </source>
</reference>
<dbReference type="EMBL" id="AXCN02000202">
    <property type="status" value="NOT_ANNOTATED_CDS"/>
    <property type="molecule type" value="Genomic_DNA"/>
</dbReference>
<accession>A0A182QT16</accession>
<proteinExistence type="predicted"/>
<protein>
    <submittedName>
        <fullName evidence="3">Uncharacterized protein</fullName>
    </submittedName>
</protein>
<keyword evidence="1" id="KW-0175">Coiled coil</keyword>
<evidence type="ECO:0000313" key="4">
    <source>
        <dbReference type="Proteomes" id="UP000075886"/>
    </source>
</evidence>
<feature type="coiled-coil region" evidence="1">
    <location>
        <begin position="352"/>
        <end position="379"/>
    </location>
</feature>
<evidence type="ECO:0000256" key="2">
    <source>
        <dbReference type="SAM" id="MobiDB-lite"/>
    </source>
</evidence>
<dbReference type="Proteomes" id="UP000075886">
    <property type="component" value="Unassembled WGS sequence"/>
</dbReference>
<dbReference type="VEuPathDB" id="VectorBase:AFAF016253"/>
<organism evidence="3 4">
    <name type="scientific">Anopheles farauti</name>
    <dbReference type="NCBI Taxonomy" id="69004"/>
    <lineage>
        <taxon>Eukaryota</taxon>
        <taxon>Metazoa</taxon>
        <taxon>Ecdysozoa</taxon>
        <taxon>Arthropoda</taxon>
        <taxon>Hexapoda</taxon>
        <taxon>Insecta</taxon>
        <taxon>Pterygota</taxon>
        <taxon>Neoptera</taxon>
        <taxon>Endopterygota</taxon>
        <taxon>Diptera</taxon>
        <taxon>Nematocera</taxon>
        <taxon>Culicoidea</taxon>
        <taxon>Culicidae</taxon>
        <taxon>Anophelinae</taxon>
        <taxon>Anopheles</taxon>
    </lineage>
</organism>
<feature type="region of interest" description="Disordered" evidence="2">
    <location>
        <begin position="178"/>
        <end position="201"/>
    </location>
</feature>
<reference evidence="3" key="2">
    <citation type="submission" date="2020-05" db="UniProtKB">
        <authorList>
            <consortium name="EnsemblMetazoa"/>
        </authorList>
    </citation>
    <scope>IDENTIFICATION</scope>
    <source>
        <strain evidence="3">FAR1</strain>
    </source>
</reference>
<name>A0A182QT16_9DIPT</name>
<keyword evidence="4" id="KW-1185">Reference proteome</keyword>
<evidence type="ECO:0000256" key="1">
    <source>
        <dbReference type="SAM" id="Coils"/>
    </source>
</evidence>